<dbReference type="InterPro" id="IPR039565">
    <property type="entry name" value="BamD-like"/>
</dbReference>
<dbReference type="RefSeq" id="WP_188599035.1">
    <property type="nucleotide sequence ID" value="NZ_BMJW01000002.1"/>
</dbReference>
<evidence type="ECO:0000256" key="2">
    <source>
        <dbReference type="ARBA" id="ARBA00023136"/>
    </source>
</evidence>
<keyword evidence="6" id="KW-1185">Reference proteome</keyword>
<dbReference type="InterPro" id="IPR011990">
    <property type="entry name" value="TPR-like_helical_dom_sf"/>
</dbReference>
<dbReference type="InterPro" id="IPR017689">
    <property type="entry name" value="BamD"/>
</dbReference>
<dbReference type="Gene3D" id="1.25.40.10">
    <property type="entry name" value="Tetratricopeptide repeat domain"/>
    <property type="match status" value="1"/>
</dbReference>
<keyword evidence="2" id="KW-0472">Membrane</keyword>
<dbReference type="Proteomes" id="UP000633278">
    <property type="component" value="Unassembled WGS sequence"/>
</dbReference>
<evidence type="ECO:0000256" key="1">
    <source>
        <dbReference type="ARBA" id="ARBA00022729"/>
    </source>
</evidence>
<evidence type="ECO:0000313" key="5">
    <source>
        <dbReference type="EMBL" id="GGH00289.1"/>
    </source>
</evidence>
<dbReference type="PROSITE" id="PS51257">
    <property type="entry name" value="PROKAR_LIPOPROTEIN"/>
    <property type="match status" value="1"/>
</dbReference>
<gene>
    <name evidence="5" type="primary">bamD</name>
    <name evidence="5" type="ORF">GCM10011416_18430</name>
</gene>
<protein>
    <submittedName>
        <fullName evidence="5">Outer membrane protein assembly factor BamD</fullName>
    </submittedName>
</protein>
<feature type="domain" description="Outer membrane lipoprotein BamD-like" evidence="4">
    <location>
        <begin position="31"/>
        <end position="229"/>
    </location>
</feature>
<dbReference type="AlphaFoldDB" id="A0A917HZU6"/>
<accession>A0A917HZU6</accession>
<dbReference type="EMBL" id="BMJW01000002">
    <property type="protein sequence ID" value="GGH00289.1"/>
    <property type="molecule type" value="Genomic_DNA"/>
</dbReference>
<organism evidence="5 6">
    <name type="scientific">Polaribacter pacificus</name>
    <dbReference type="NCBI Taxonomy" id="1775173"/>
    <lineage>
        <taxon>Bacteria</taxon>
        <taxon>Pseudomonadati</taxon>
        <taxon>Bacteroidota</taxon>
        <taxon>Flavobacteriia</taxon>
        <taxon>Flavobacteriales</taxon>
        <taxon>Flavobacteriaceae</taxon>
    </lineage>
</organism>
<evidence type="ECO:0000259" key="4">
    <source>
        <dbReference type="Pfam" id="PF13525"/>
    </source>
</evidence>
<dbReference type="Pfam" id="PF13525">
    <property type="entry name" value="YfiO"/>
    <property type="match status" value="1"/>
</dbReference>
<name>A0A917HZU6_9FLAO</name>
<evidence type="ECO:0000256" key="3">
    <source>
        <dbReference type="ARBA" id="ARBA00023237"/>
    </source>
</evidence>
<reference evidence="5" key="1">
    <citation type="journal article" date="2014" name="Int. J. Syst. Evol. Microbiol.">
        <title>Complete genome sequence of Corynebacterium casei LMG S-19264T (=DSM 44701T), isolated from a smear-ripened cheese.</title>
        <authorList>
            <consortium name="US DOE Joint Genome Institute (JGI-PGF)"/>
            <person name="Walter F."/>
            <person name="Albersmeier A."/>
            <person name="Kalinowski J."/>
            <person name="Ruckert C."/>
        </authorList>
    </citation>
    <scope>NUCLEOTIDE SEQUENCE</scope>
    <source>
        <strain evidence="5">CGMCC 1.15763</strain>
    </source>
</reference>
<dbReference type="SUPFAM" id="SSF48452">
    <property type="entry name" value="TPR-like"/>
    <property type="match status" value="1"/>
</dbReference>
<dbReference type="NCBIfam" id="TIGR03302">
    <property type="entry name" value="OM_YfiO"/>
    <property type="match status" value="1"/>
</dbReference>
<reference evidence="5" key="2">
    <citation type="submission" date="2020-09" db="EMBL/GenBank/DDBJ databases">
        <authorList>
            <person name="Sun Q."/>
            <person name="Zhou Y."/>
        </authorList>
    </citation>
    <scope>NUCLEOTIDE SEQUENCE</scope>
    <source>
        <strain evidence="5">CGMCC 1.15763</strain>
    </source>
</reference>
<proteinExistence type="predicted"/>
<keyword evidence="3" id="KW-0998">Cell outer membrane</keyword>
<evidence type="ECO:0000313" key="6">
    <source>
        <dbReference type="Proteomes" id="UP000633278"/>
    </source>
</evidence>
<keyword evidence="1" id="KW-0732">Signal</keyword>
<comment type="caution">
    <text evidence="5">The sequence shown here is derived from an EMBL/GenBank/DDBJ whole genome shotgun (WGS) entry which is preliminary data.</text>
</comment>
<sequence length="273" mass="31915">MFKLKNLLYIATIGLVFSSCSHYQKVLNKGTVEEQYKMAEELYNAKKYSKALDLFVKVTPTYRSKPQMERIEFMIAQSNFNIKDYDLAGYYFERFAEGYPKSSKREEAAFLSAYSYMLAAPRYNLDQTETRRALNSFQSFIDAFPNSNRLDEANKYYKELRYKLEKKAFEIAKGYYTTAPSDPGNYKAAIIAFDNLLTEYLGSEFKEDALFYRLKAAHDLALKSVQRKKLDRIKEAILAYDKLKRNFPETKYLEESAKLLADLQKEQQTLEKS</sequence>